<evidence type="ECO:0000256" key="1">
    <source>
        <dbReference type="SAM" id="MobiDB-lite"/>
    </source>
</evidence>
<feature type="transmembrane region" description="Helical" evidence="2">
    <location>
        <begin position="634"/>
        <end position="657"/>
    </location>
</feature>
<feature type="region of interest" description="Disordered" evidence="1">
    <location>
        <begin position="258"/>
        <end position="333"/>
    </location>
</feature>
<dbReference type="InterPro" id="IPR006477">
    <property type="entry name" value="Yir_bir_cir"/>
</dbReference>
<protein>
    <submittedName>
        <fullName evidence="3">CIR protein</fullName>
    </submittedName>
</protein>
<keyword evidence="2" id="KW-1133">Transmembrane helix</keyword>
<gene>
    <name evidence="3" type="ORF">PCHDS_000502900</name>
</gene>
<name>A0A1C6WCZ9_PLACE</name>
<feature type="compositionally biased region" description="Polar residues" evidence="1">
    <location>
        <begin position="422"/>
        <end position="445"/>
    </location>
</feature>
<organism evidence="3">
    <name type="scientific">Plasmodium chabaudi adami</name>
    <dbReference type="NCBI Taxonomy" id="5826"/>
    <lineage>
        <taxon>Eukaryota</taxon>
        <taxon>Sar</taxon>
        <taxon>Alveolata</taxon>
        <taxon>Apicomplexa</taxon>
        <taxon>Aconoidasida</taxon>
        <taxon>Haemosporida</taxon>
        <taxon>Plasmodiidae</taxon>
        <taxon>Plasmodium</taxon>
        <taxon>Plasmodium (Vinckeia)</taxon>
    </lineage>
</organism>
<feature type="compositionally biased region" description="Pro residues" evidence="1">
    <location>
        <begin position="394"/>
        <end position="405"/>
    </location>
</feature>
<feature type="compositionally biased region" description="Polar residues" evidence="1">
    <location>
        <begin position="284"/>
        <end position="299"/>
    </location>
</feature>
<feature type="compositionally biased region" description="Basic and acidic residues" evidence="1">
    <location>
        <begin position="300"/>
        <end position="324"/>
    </location>
</feature>
<sequence length="819" mass="93569">METKLCKLFIDVDKLFTKGNINVNKFNDSDSYKKFCPKGVCNTNYDRIGALCEYLLAELPKNYDKQKGGNNNGNLDYEYIYMWLADKFLKVNDDYSFSLNDYYEELIVKPGDNFSWWEKLDDKMLWKDSNIILMARFYYLLMDICNALLENEKSELDLKKIKENDSNCYLTYYFLKQRVSRCSPYAQLLVDLKKTYDEYKILVNKKIEQGKHGKIKFSDFPSISNYKYSPVELEFESSGCKRVHLFFQKHGTKYKPKSIMGVFKSSSNGKEKHKGPKKEPQKPTNNDTKPSTKNNTQQPAKEETIQSIKKENQPSEPKAPDPKISDISQKSDSQVQILPIISQEIQKVPQDNIPVSLDDKGTPKDMEIISENHVNEPENAKIRSKRDLQLSDIPPTPQQNEPLPPSSELTYENIPVKPENNAAESTNKTIEPTNITPYLNDNLPDTENRSAKRTKRSASQDNSENQKETTKTENTGSSSTQSKDTQESSDFNKELNIKNVIDYSVDFFQTCSSLFNDTVNKIEGHIHDMVISKVDDIIDKIPKYQQIIQKVCSSIGQIQIVNDHQNESEKSQKICEKPQNEKVEQSGLTKTTEETTGCLDGISSMLVSEPGSNVMGLNGHITKLLSFNFEGYKVAIMALMAVSIPIVLVIMYKYLYYGCGKTSKKKKMVKKIISSHNGKRKVKKIINSIDGKRTLKTVINPIDRKKNANTIISPINVKKTLKTIINPIDEENTANTIPSPNYEKKNIKTIINSDYGEKTTIVIINSYDEKDVTIQSVKSSSPKTTSLNAYKHIFANPAPFINLFFLLIFFVYKRKYNFL</sequence>
<proteinExistence type="predicted"/>
<keyword evidence="2" id="KW-0812">Transmembrane</keyword>
<feature type="compositionally biased region" description="Basic and acidic residues" evidence="1">
    <location>
        <begin position="373"/>
        <end position="389"/>
    </location>
</feature>
<reference evidence="3" key="1">
    <citation type="submission" date="2016-08" db="EMBL/GenBank/DDBJ databases">
        <authorList>
            <consortium name="Pathogen Informatics"/>
        </authorList>
    </citation>
    <scope>NUCLEOTIDE SEQUENCE</scope>
    <source>
        <strain evidence="3">DS</strain>
    </source>
</reference>
<keyword evidence="2" id="KW-0472">Membrane</keyword>
<accession>A0A1C6WCZ9</accession>
<feature type="region of interest" description="Disordered" evidence="1">
    <location>
        <begin position="349"/>
        <end position="490"/>
    </location>
</feature>
<evidence type="ECO:0000313" key="3">
    <source>
        <dbReference type="EMBL" id="SCL84924.1"/>
    </source>
</evidence>
<dbReference type="AlphaFoldDB" id="A0A1C6WCZ9"/>
<dbReference type="Pfam" id="PF06022">
    <property type="entry name" value="Cir_Bir_Yir"/>
    <property type="match status" value="1"/>
</dbReference>
<dbReference type="Proteomes" id="UP000507536">
    <property type="component" value="Unassembled WGS sequence"/>
</dbReference>
<dbReference type="EMBL" id="FMIN01000096">
    <property type="protein sequence ID" value="SCL84924.1"/>
    <property type="molecule type" value="Genomic_DNA"/>
</dbReference>
<feature type="compositionally biased region" description="Basic and acidic residues" evidence="1">
    <location>
        <begin position="357"/>
        <end position="367"/>
    </location>
</feature>
<feature type="transmembrane region" description="Helical" evidence="2">
    <location>
        <begin position="793"/>
        <end position="812"/>
    </location>
</feature>
<evidence type="ECO:0000256" key="2">
    <source>
        <dbReference type="SAM" id="Phobius"/>
    </source>
</evidence>